<evidence type="ECO:0000259" key="2">
    <source>
        <dbReference type="Pfam" id="PF03703"/>
    </source>
</evidence>
<dbReference type="PIRSF" id="PIRSF026631">
    <property type="entry name" value="UCP026631"/>
    <property type="match status" value="1"/>
</dbReference>
<feature type="domain" description="YdbS-like PH" evidence="2">
    <location>
        <begin position="55"/>
        <end position="135"/>
    </location>
</feature>
<dbReference type="InterPro" id="IPR014529">
    <property type="entry name" value="UCP026631"/>
</dbReference>
<feature type="transmembrane region" description="Helical" evidence="1">
    <location>
        <begin position="218"/>
        <end position="242"/>
    </location>
</feature>
<feature type="transmembrane region" description="Helical" evidence="1">
    <location>
        <begin position="357"/>
        <end position="379"/>
    </location>
</feature>
<dbReference type="STRING" id="644295.Metev_1145"/>
<sequence length="473" mass="54495">MIIVETFKSIIYALPPLFFFVLSLRDDLSGMDFSFLVWIAIVFLVLLLSYSAAKWYLYTYQYEEGYLHIKKGLLFKKERSIKRERVQTVNVRTNILLKLLRVASVQVKTAGSGMESELTLTAVSIDETQKIKAHLEKHKPYKSQKTSSDETITETYEKEVNTYRISPWNLFLAGATSGRFMLLFSIIAAAFSQIYPYIPETYLRLVLEQVVPESGVNMIFLVIILLILLLISWILSTIVFMVRYANFTLTRQDDSLKISWGIIEQKEYNLDLNRVQAVSVQDGLLRQPFGLCSVSAEVAGGSSEKQDYITRLYPLLHFRELPKFLDDILPEYSMPADDNMVPLPSRSRKRYIIRSSIPVLLVILLLQMVPYGWISLLLLPPAFLLGVSRYNTGRTALGNKQLTLRFRNIHRYHVFILKNHIQSMQISTNPFQRRSDLSTVRVSVLSSPAGKDFKIADVDNEENKKIWQWFSRG</sequence>
<dbReference type="Pfam" id="PF03703">
    <property type="entry name" value="bPH_2"/>
    <property type="match status" value="3"/>
</dbReference>
<keyword evidence="1" id="KW-0812">Transmembrane</keyword>
<evidence type="ECO:0000256" key="1">
    <source>
        <dbReference type="SAM" id="Phobius"/>
    </source>
</evidence>
<keyword evidence="1" id="KW-1133">Transmembrane helix</keyword>
<dbReference type="KEGG" id="mev:Metev_1145"/>
<feature type="transmembrane region" description="Helical" evidence="1">
    <location>
        <begin position="180"/>
        <end position="198"/>
    </location>
</feature>
<gene>
    <name evidence="3" type="ordered locus">Metev_1145</name>
</gene>
<dbReference type="EMBL" id="CP002069">
    <property type="protein sequence ID" value="ADI74027.1"/>
    <property type="molecule type" value="Genomic_DNA"/>
</dbReference>
<evidence type="ECO:0000313" key="3">
    <source>
        <dbReference type="EMBL" id="ADI74027.1"/>
    </source>
</evidence>
<keyword evidence="4" id="KW-1185">Reference proteome</keyword>
<feature type="transmembrane region" description="Helical" evidence="1">
    <location>
        <begin position="35"/>
        <end position="53"/>
    </location>
</feature>
<feature type="domain" description="YdbS-like PH" evidence="2">
    <location>
        <begin position="395"/>
        <end position="469"/>
    </location>
</feature>
<reference evidence="3 4" key="1">
    <citation type="submission" date="2010-06" db="EMBL/GenBank/DDBJ databases">
        <title>Complete sequence chromosome of Methanohalobium evestigatum Z-7303.</title>
        <authorList>
            <consortium name="US DOE Joint Genome Institute"/>
            <person name="Lucas S."/>
            <person name="Copeland A."/>
            <person name="Lapidus A."/>
            <person name="Cheng J.-F."/>
            <person name="Bruce D."/>
            <person name="Goodwin L."/>
            <person name="Pitluck S."/>
            <person name="Saunders E."/>
            <person name="Detter J.C."/>
            <person name="Han C."/>
            <person name="Tapia R."/>
            <person name="Land M."/>
            <person name="Hauser L."/>
            <person name="Kyrpides N."/>
            <person name="Mikhailova N."/>
            <person name="Sieprawska-Lupa M."/>
            <person name="Whitman W.B."/>
            <person name="Anderson I."/>
            <person name="Woyke T."/>
        </authorList>
    </citation>
    <scope>NUCLEOTIDE SEQUENCE [LARGE SCALE GENOMIC DNA]</scope>
    <source>
        <strain evidence="4">ATCC BAA-1072 / DSM 3721 / NBRC 107634 / OCM 161 / Z-7303</strain>
    </source>
</reference>
<dbReference type="PANTHER" id="PTHR34473:SF2">
    <property type="entry name" value="UPF0699 TRANSMEMBRANE PROTEIN YDBT"/>
    <property type="match status" value="1"/>
</dbReference>
<keyword evidence="1" id="KW-0472">Membrane</keyword>
<dbReference type="PANTHER" id="PTHR34473">
    <property type="entry name" value="UPF0699 TRANSMEMBRANE PROTEIN YDBS"/>
    <property type="match status" value="1"/>
</dbReference>
<feature type="domain" description="YdbS-like PH" evidence="2">
    <location>
        <begin position="244"/>
        <end position="323"/>
    </location>
</feature>
<dbReference type="HOGENOM" id="CLU_024617_6_0_2"/>
<dbReference type="Proteomes" id="UP000000391">
    <property type="component" value="Chromosome"/>
</dbReference>
<dbReference type="AlphaFoldDB" id="D7E979"/>
<protein>
    <submittedName>
        <fullName evidence="3">Membrane-flanked domain protein</fullName>
    </submittedName>
</protein>
<organism evidence="3 4">
    <name type="scientific">Methanohalobium evestigatum (strain ATCC BAA-1072 / DSM 3721 / NBRC 107634 / OCM 161 / Z-7303)</name>
    <dbReference type="NCBI Taxonomy" id="644295"/>
    <lineage>
        <taxon>Archaea</taxon>
        <taxon>Methanobacteriati</taxon>
        <taxon>Methanobacteriota</taxon>
        <taxon>Stenosarchaea group</taxon>
        <taxon>Methanomicrobia</taxon>
        <taxon>Methanosarcinales</taxon>
        <taxon>Methanosarcinaceae</taxon>
        <taxon>Methanohalobium</taxon>
    </lineage>
</organism>
<accession>D7E979</accession>
<dbReference type="InterPro" id="IPR005182">
    <property type="entry name" value="YdbS-like_PH"/>
</dbReference>
<proteinExistence type="predicted"/>
<name>D7E979_METEZ</name>
<evidence type="ECO:0000313" key="4">
    <source>
        <dbReference type="Proteomes" id="UP000000391"/>
    </source>
</evidence>